<feature type="region of interest" description="Disordered" evidence="1">
    <location>
        <begin position="142"/>
        <end position="184"/>
    </location>
</feature>
<evidence type="ECO:0000256" key="1">
    <source>
        <dbReference type="SAM" id="MobiDB-lite"/>
    </source>
</evidence>
<reference evidence="3 4" key="1">
    <citation type="submission" date="2021-07" db="EMBL/GenBank/DDBJ databases">
        <title>Whole Genome Sequence of Nocardia Iowensis.</title>
        <authorList>
            <person name="Lamm A."/>
            <person name="Collins-Fairclough A.M."/>
            <person name="Bunk B."/>
            <person name="Sproer C."/>
        </authorList>
    </citation>
    <scope>NUCLEOTIDE SEQUENCE [LARGE SCALE GENOMIC DNA]</scope>
    <source>
        <strain evidence="3 4">NRRL 5646</strain>
    </source>
</reference>
<dbReference type="RefSeq" id="WP_218474227.1">
    <property type="nucleotide sequence ID" value="NZ_BAABJN010000005.1"/>
</dbReference>
<accession>A0ABX8RSW9</accession>
<dbReference type="Proteomes" id="UP000694257">
    <property type="component" value="Chromosome"/>
</dbReference>
<dbReference type="SMART" id="SM00421">
    <property type="entry name" value="HTH_LUXR"/>
    <property type="match status" value="1"/>
</dbReference>
<sequence>MNAVQQLSRGIEQMAKPNAFVHPSLRDYLDPTNGPCRSLFAPAFRLEFADYDELTARDDVDGAPIVLPVNTEHQADSLRSIRTTHAMGLIVAVTNDVTGHATYFAIRSGANFVVNIAISIERQTEILHAQLLDHVRSVRENRHPAMRDTGTKSDTHSPRRGPTRIRMAPTTRENPPPGAQGGRGALDEFDAQLLRMLRTSMTVAEIARLHYLSERSMYRRIRNLYDTLGVVSRAELVRSEHRADPTPPLVTLRG</sequence>
<name>A0ABX8RSW9_NOCIO</name>
<organism evidence="3 4">
    <name type="scientific">Nocardia iowensis</name>
    <dbReference type="NCBI Taxonomy" id="204891"/>
    <lineage>
        <taxon>Bacteria</taxon>
        <taxon>Bacillati</taxon>
        <taxon>Actinomycetota</taxon>
        <taxon>Actinomycetes</taxon>
        <taxon>Mycobacteriales</taxon>
        <taxon>Nocardiaceae</taxon>
        <taxon>Nocardia</taxon>
    </lineage>
</organism>
<evidence type="ECO:0000313" key="4">
    <source>
        <dbReference type="Proteomes" id="UP000694257"/>
    </source>
</evidence>
<evidence type="ECO:0000259" key="2">
    <source>
        <dbReference type="SMART" id="SM00421"/>
    </source>
</evidence>
<feature type="compositionally biased region" description="Basic and acidic residues" evidence="1">
    <location>
        <begin position="142"/>
        <end position="157"/>
    </location>
</feature>
<dbReference type="EMBL" id="CP078145">
    <property type="protein sequence ID" value="QXN92733.1"/>
    <property type="molecule type" value="Genomic_DNA"/>
</dbReference>
<proteinExistence type="predicted"/>
<gene>
    <name evidence="3" type="ORF">KV110_06280</name>
</gene>
<keyword evidence="4" id="KW-1185">Reference proteome</keyword>
<feature type="domain" description="HTH luxR-type" evidence="2">
    <location>
        <begin position="183"/>
        <end position="240"/>
    </location>
</feature>
<protein>
    <recommendedName>
        <fullName evidence="2">HTH luxR-type domain-containing protein</fullName>
    </recommendedName>
</protein>
<dbReference type="InterPro" id="IPR000792">
    <property type="entry name" value="Tscrpt_reg_LuxR_C"/>
</dbReference>
<evidence type="ECO:0000313" key="3">
    <source>
        <dbReference type="EMBL" id="QXN92733.1"/>
    </source>
</evidence>